<dbReference type="OMA" id="NIMTEDQ"/>
<comment type="similarity">
    <text evidence="2">Belongs to the TADA1 family.</text>
</comment>
<proteinExistence type="inferred from homology"/>
<evidence type="ECO:0000256" key="4">
    <source>
        <dbReference type="ARBA" id="ARBA00023163"/>
    </source>
</evidence>
<keyword evidence="3" id="KW-0805">Transcription regulation</keyword>
<dbReference type="GO" id="GO:0003713">
    <property type="term" value="F:transcription coactivator activity"/>
    <property type="evidence" value="ECO:0007669"/>
    <property type="project" value="TreeGrafter"/>
</dbReference>
<sequence length="332" mass="37579">MAAPIDLNAARRNLGEALGDNLTIYFQNLKNWFKQKISKEDFDFESRKLLKPEEVHLHNEFLLAILSRCQMLGSTLSNQSVVPVKLSKKGKLKRKHPDGRSDFIQRFCPVNPVQYIPTVNIRSTEDEPRLGFAAREGLLPDDSMIHGRMLVCAWEAGLQEVNESCVKLMSQAVERQLKNILTTVLSRRSGYKLRHNKFPFAIGGNVSNPYLRQNHLTHDYSLNEERTKLSVTGNQIPCLRPPVEIGEASAAQQISMVTTPSSEKGNVTLYDVLDALQLNKNVIPAHSVYAPMIERIIHKLWHPSNEDLDQDSIHQQEISLKQQIASQQAAVR</sequence>
<dbReference type="CDD" id="cd22934">
    <property type="entry name" value="HFD_TADA1"/>
    <property type="match status" value="1"/>
</dbReference>
<dbReference type="PANTHER" id="PTHR21277">
    <property type="entry name" value="TRANSCRIPTIONAL ADAPTER 1"/>
    <property type="match status" value="1"/>
</dbReference>
<dbReference type="InterPro" id="IPR024738">
    <property type="entry name" value="Hfi1/Tada1"/>
</dbReference>
<dbReference type="Pfam" id="PF12767">
    <property type="entry name" value="SAGA-Tad1"/>
    <property type="match status" value="2"/>
</dbReference>
<dbReference type="OrthoDB" id="10264870at2759"/>
<dbReference type="CTD" id="20247298"/>
<dbReference type="STRING" id="225164.V4CFU6"/>
<evidence type="ECO:0000313" key="6">
    <source>
        <dbReference type="EMBL" id="ESP00905.1"/>
    </source>
</evidence>
<dbReference type="GO" id="GO:0006357">
    <property type="term" value="P:regulation of transcription by RNA polymerase II"/>
    <property type="evidence" value="ECO:0007669"/>
    <property type="project" value="TreeGrafter"/>
</dbReference>
<dbReference type="PANTHER" id="PTHR21277:SF5">
    <property type="entry name" value="TRANSCRIPTIONAL ADAPTER 1"/>
    <property type="match status" value="1"/>
</dbReference>
<comment type="subcellular location">
    <subcellularLocation>
        <location evidence="1">Nucleus</location>
    </subcellularLocation>
</comment>
<keyword evidence="7" id="KW-1185">Reference proteome</keyword>
<keyword evidence="4" id="KW-0804">Transcription</keyword>
<protein>
    <submittedName>
        <fullName evidence="6">Uncharacterized protein</fullName>
    </submittedName>
</protein>
<dbReference type="KEGG" id="lgi:LOTGIDRAFT_225644"/>
<organism evidence="6 7">
    <name type="scientific">Lottia gigantea</name>
    <name type="common">Giant owl limpet</name>
    <dbReference type="NCBI Taxonomy" id="225164"/>
    <lineage>
        <taxon>Eukaryota</taxon>
        <taxon>Metazoa</taxon>
        <taxon>Spiralia</taxon>
        <taxon>Lophotrochozoa</taxon>
        <taxon>Mollusca</taxon>
        <taxon>Gastropoda</taxon>
        <taxon>Patellogastropoda</taxon>
        <taxon>Lottioidea</taxon>
        <taxon>Lottiidae</taxon>
        <taxon>Lottia</taxon>
    </lineage>
</organism>
<keyword evidence="5" id="KW-0539">Nucleus</keyword>
<dbReference type="GeneID" id="20247298"/>
<dbReference type="Proteomes" id="UP000030746">
    <property type="component" value="Unassembled WGS sequence"/>
</dbReference>
<dbReference type="HOGENOM" id="CLU_071612_0_0_1"/>
<evidence type="ECO:0000256" key="2">
    <source>
        <dbReference type="ARBA" id="ARBA00010314"/>
    </source>
</evidence>
<accession>V4CFU6</accession>
<evidence type="ECO:0000256" key="3">
    <source>
        <dbReference type="ARBA" id="ARBA00023015"/>
    </source>
</evidence>
<evidence type="ECO:0000256" key="5">
    <source>
        <dbReference type="ARBA" id="ARBA00023242"/>
    </source>
</evidence>
<gene>
    <name evidence="6" type="ORF">LOTGIDRAFT_225644</name>
</gene>
<dbReference type="EMBL" id="KB200639">
    <property type="protein sequence ID" value="ESP00905.1"/>
    <property type="molecule type" value="Genomic_DNA"/>
</dbReference>
<evidence type="ECO:0000313" key="7">
    <source>
        <dbReference type="Proteomes" id="UP000030746"/>
    </source>
</evidence>
<dbReference type="GO" id="GO:0000124">
    <property type="term" value="C:SAGA complex"/>
    <property type="evidence" value="ECO:0007669"/>
    <property type="project" value="UniProtKB-ARBA"/>
</dbReference>
<reference evidence="6 7" key="1">
    <citation type="journal article" date="2013" name="Nature">
        <title>Insights into bilaterian evolution from three spiralian genomes.</title>
        <authorList>
            <person name="Simakov O."/>
            <person name="Marletaz F."/>
            <person name="Cho S.J."/>
            <person name="Edsinger-Gonzales E."/>
            <person name="Havlak P."/>
            <person name="Hellsten U."/>
            <person name="Kuo D.H."/>
            <person name="Larsson T."/>
            <person name="Lv J."/>
            <person name="Arendt D."/>
            <person name="Savage R."/>
            <person name="Osoegawa K."/>
            <person name="de Jong P."/>
            <person name="Grimwood J."/>
            <person name="Chapman J.A."/>
            <person name="Shapiro H."/>
            <person name="Aerts A."/>
            <person name="Otillar R.P."/>
            <person name="Terry A.Y."/>
            <person name="Boore J.L."/>
            <person name="Grigoriev I.V."/>
            <person name="Lindberg D.R."/>
            <person name="Seaver E.C."/>
            <person name="Weisblat D.A."/>
            <person name="Putnam N.H."/>
            <person name="Rokhsar D.S."/>
        </authorList>
    </citation>
    <scope>NUCLEOTIDE SEQUENCE [LARGE SCALE GENOMIC DNA]</scope>
</reference>
<dbReference type="RefSeq" id="XP_009048441.1">
    <property type="nucleotide sequence ID" value="XM_009050193.1"/>
</dbReference>
<dbReference type="AlphaFoldDB" id="V4CFU6"/>
<dbReference type="GO" id="GO:0005634">
    <property type="term" value="C:nucleus"/>
    <property type="evidence" value="ECO:0007669"/>
    <property type="project" value="UniProtKB-SubCell"/>
</dbReference>
<name>V4CFU6_LOTGI</name>
<evidence type="ECO:0000256" key="1">
    <source>
        <dbReference type="ARBA" id="ARBA00004123"/>
    </source>
</evidence>